<dbReference type="AlphaFoldDB" id="A0A6N6JNF3"/>
<feature type="transmembrane region" description="Helical" evidence="1">
    <location>
        <begin position="235"/>
        <end position="253"/>
    </location>
</feature>
<dbReference type="EMBL" id="BLJE01000006">
    <property type="protein sequence ID" value="GFE66948.1"/>
    <property type="molecule type" value="Genomic_DNA"/>
</dbReference>
<protein>
    <recommendedName>
        <fullName evidence="4">Sodium-dependent bicarbonate transport family permease</fullName>
    </recommendedName>
</protein>
<feature type="transmembrane region" description="Helical" evidence="1">
    <location>
        <begin position="137"/>
        <end position="155"/>
    </location>
</feature>
<feature type="transmembrane region" description="Helical" evidence="1">
    <location>
        <begin position="20"/>
        <end position="38"/>
    </location>
</feature>
<dbReference type="Proteomes" id="UP000436822">
    <property type="component" value="Unassembled WGS sequence"/>
</dbReference>
<feature type="transmembrane region" description="Helical" evidence="1">
    <location>
        <begin position="101"/>
        <end position="125"/>
    </location>
</feature>
<feature type="transmembrane region" description="Helical" evidence="1">
    <location>
        <begin position="68"/>
        <end position="89"/>
    </location>
</feature>
<sequence length="358" mass="36763">MDLVLTILGTLAEQFQKPTLSFLIAGMLLAALGSKFEVPEPVYKFIVILLLLKVGIGAGISVRDANFVQLLVPAMGATIVGIAIVFLGSRTLARWRGVSEVDGLATAGLFGAVSASTLAAGMAILDDGGIPYEGFIGALYPFMDIAALVTAIVMAKLSAARRSAAELSGAGDGALVVGGGSGHRTAKSGAIEDGLLRGILVDTFRSPAISALLIGLGLGLFAQPESVYQSFYEPLFRGLLSILMLIMGMEAWARFSELRKVAHAYIVYGILAPVVHGLIGFGVGYVAHELTGFSAGGVVLLAVMAASSSDISGPPTLRGALPEANSSAYVGTSTGIGTPVAILSIPLFIALADVLIGW</sequence>
<dbReference type="RefSeq" id="WP_159810438.1">
    <property type="nucleotide sequence ID" value="NZ_BLJE01000006.1"/>
</dbReference>
<comment type="caution">
    <text evidence="2">The sequence shown here is derived from an EMBL/GenBank/DDBJ whole genome shotgun (WGS) entry which is preliminary data.</text>
</comment>
<keyword evidence="1" id="KW-0472">Membrane</keyword>
<evidence type="ECO:0000313" key="3">
    <source>
        <dbReference type="Proteomes" id="UP000436822"/>
    </source>
</evidence>
<dbReference type="Pfam" id="PF05982">
    <property type="entry name" value="Sbt_1"/>
    <property type="match status" value="1"/>
</dbReference>
<dbReference type="PANTHER" id="PTHR40400:SF1">
    <property type="entry name" value="SLR1512 PROTEIN"/>
    <property type="match status" value="1"/>
</dbReference>
<keyword evidence="1" id="KW-0812">Transmembrane</keyword>
<organism evidence="2 3">
    <name type="scientific">Litoreibacter roseus</name>
    <dbReference type="NCBI Taxonomy" id="2601869"/>
    <lineage>
        <taxon>Bacteria</taxon>
        <taxon>Pseudomonadati</taxon>
        <taxon>Pseudomonadota</taxon>
        <taxon>Alphaproteobacteria</taxon>
        <taxon>Rhodobacterales</taxon>
        <taxon>Roseobacteraceae</taxon>
        <taxon>Litoreibacter</taxon>
    </lineage>
</organism>
<evidence type="ECO:0000256" key="1">
    <source>
        <dbReference type="SAM" id="Phobius"/>
    </source>
</evidence>
<gene>
    <name evidence="2" type="ORF">KIN_40220</name>
</gene>
<evidence type="ECO:0000313" key="2">
    <source>
        <dbReference type="EMBL" id="GFE66948.1"/>
    </source>
</evidence>
<keyword evidence="3" id="KW-1185">Reference proteome</keyword>
<feature type="transmembrane region" description="Helical" evidence="1">
    <location>
        <begin position="265"/>
        <end position="287"/>
    </location>
</feature>
<dbReference type="InterPro" id="IPR010293">
    <property type="entry name" value="Sbt_1"/>
</dbReference>
<evidence type="ECO:0008006" key="4">
    <source>
        <dbReference type="Google" id="ProtNLM"/>
    </source>
</evidence>
<feature type="transmembrane region" description="Helical" evidence="1">
    <location>
        <begin position="45"/>
        <end position="62"/>
    </location>
</feature>
<reference evidence="2 3" key="1">
    <citation type="submission" date="2019-12" db="EMBL/GenBank/DDBJ databases">
        <title>Litoreibacter badius sp. nov., a novel bacteriochlorophyll a-containing bacterium in the genus Litoreibacter.</title>
        <authorList>
            <person name="Kanamuro M."/>
            <person name="Takabe Y."/>
            <person name="Mori K."/>
            <person name="Takaichi S."/>
            <person name="Hanada S."/>
        </authorList>
    </citation>
    <scope>NUCLEOTIDE SEQUENCE [LARGE SCALE GENOMIC DNA]</scope>
    <source>
        <strain evidence="2 3">K6</strain>
    </source>
</reference>
<feature type="transmembrane region" description="Helical" evidence="1">
    <location>
        <begin position="204"/>
        <end position="223"/>
    </location>
</feature>
<keyword evidence="1" id="KW-1133">Transmembrane helix</keyword>
<proteinExistence type="predicted"/>
<name>A0A6N6JNF3_9RHOB</name>
<accession>A0A6N6JNF3</accession>
<feature type="transmembrane region" description="Helical" evidence="1">
    <location>
        <begin position="336"/>
        <end position="356"/>
    </location>
</feature>
<dbReference type="PANTHER" id="PTHR40400">
    <property type="entry name" value="SLR1512 PROTEIN"/>
    <property type="match status" value="1"/>
</dbReference>
<dbReference type="OrthoDB" id="345121at2"/>